<evidence type="ECO:0000313" key="2">
    <source>
        <dbReference type="Proteomes" id="UP001218895"/>
    </source>
</evidence>
<dbReference type="EMBL" id="CP091092">
    <property type="protein sequence ID" value="WFN37328.1"/>
    <property type="molecule type" value="Genomic_DNA"/>
</dbReference>
<dbReference type="RefSeq" id="WP_278100167.1">
    <property type="nucleotide sequence ID" value="NZ_CP091092.1"/>
</dbReference>
<dbReference type="GeneID" id="79949284"/>
<dbReference type="SUPFAM" id="SSF53800">
    <property type="entry name" value="Chelatase"/>
    <property type="match status" value="1"/>
</dbReference>
<dbReference type="KEGG" id="manq:L1994_02775"/>
<dbReference type="Pfam" id="PF06180">
    <property type="entry name" value="CbiK"/>
    <property type="match status" value="1"/>
</dbReference>
<protein>
    <submittedName>
        <fullName evidence="1">Sirohydrochlorin cobaltochelatase</fullName>
    </submittedName>
</protein>
<proteinExistence type="predicted"/>
<dbReference type="Gene3D" id="3.40.50.1400">
    <property type="match status" value="2"/>
</dbReference>
<sequence>MILMKGHGKKIESHGAVLVVAMGTTRKEGRLVVEKCMKLAREAYPKAEVEFSFNYEAVRLVLKESGEEVSGPLAAMTKLLDKGHSQIVVLPIYLTPGMGYHELYRIISSLNDLAGAHGAIGFDGILVARPLLMRTEDYFEVAEAVNGIYGKSLSDDEVLILVAPTSEGGADTSLCQMQMVMDDVCKSGKVVIGGVGGYPGVEKITRRLEHMNAKKVRLAPFALVSGIHASLEIAGETNPDSWKKALESKGYAVSVDDKALGEYDEIIGIFAGRLKDAASSHGFLK</sequence>
<gene>
    <name evidence="1" type="ORF">L1994_02775</name>
</gene>
<evidence type="ECO:0000313" key="1">
    <source>
        <dbReference type="EMBL" id="WFN37328.1"/>
    </source>
</evidence>
<accession>A0AAF0FVX7</accession>
<dbReference type="GO" id="GO:0016852">
    <property type="term" value="F:sirohydrochlorin cobaltochelatase activity"/>
    <property type="evidence" value="ECO:0007669"/>
    <property type="project" value="InterPro"/>
</dbReference>
<dbReference type="AlphaFoldDB" id="A0AAF0FVX7"/>
<dbReference type="PIRSF" id="PIRSF033579">
    <property type="entry name" value="Anaer_Co_chel"/>
    <property type="match status" value="1"/>
</dbReference>
<dbReference type="Proteomes" id="UP001218895">
    <property type="component" value="Chromosome"/>
</dbReference>
<organism evidence="1 2">
    <name type="scientific">Methanomicrobium antiquum</name>
    <dbReference type="NCBI Taxonomy" id="487686"/>
    <lineage>
        <taxon>Archaea</taxon>
        <taxon>Methanobacteriati</taxon>
        <taxon>Methanobacteriota</taxon>
        <taxon>Stenosarchaea group</taxon>
        <taxon>Methanomicrobia</taxon>
        <taxon>Methanomicrobiales</taxon>
        <taxon>Methanomicrobiaceae</taxon>
        <taxon>Methanomicrobium</taxon>
    </lineage>
</organism>
<reference evidence="1" key="1">
    <citation type="submission" date="2022-01" db="EMBL/GenBank/DDBJ databases">
        <title>Complete genome of Methanomicrobium antiquum DSM 21220.</title>
        <authorList>
            <person name="Chen S.-C."/>
            <person name="You Y.-T."/>
            <person name="Zhou Y.-Z."/>
            <person name="Lai M.-C."/>
        </authorList>
    </citation>
    <scope>NUCLEOTIDE SEQUENCE</scope>
    <source>
        <strain evidence="1">DSM 21220</strain>
    </source>
</reference>
<dbReference type="GO" id="GO:0019251">
    <property type="term" value="P:anaerobic cobalamin biosynthetic process"/>
    <property type="evidence" value="ECO:0007669"/>
    <property type="project" value="InterPro"/>
</dbReference>
<name>A0AAF0FVX7_9EURY</name>
<dbReference type="InterPro" id="IPR010388">
    <property type="entry name" value="Anaerobic_Co-chelatase"/>
</dbReference>
<keyword evidence="2" id="KW-1185">Reference proteome</keyword>